<dbReference type="SUPFAM" id="SSF103473">
    <property type="entry name" value="MFS general substrate transporter"/>
    <property type="match status" value="1"/>
</dbReference>
<dbReference type="InterPro" id="IPR011701">
    <property type="entry name" value="MFS"/>
</dbReference>
<evidence type="ECO:0000313" key="7">
    <source>
        <dbReference type="Proteomes" id="UP000193450"/>
    </source>
</evidence>
<evidence type="ECO:0000256" key="1">
    <source>
        <dbReference type="ARBA" id="ARBA00022692"/>
    </source>
</evidence>
<dbReference type="OrthoDB" id="9812221at2"/>
<dbReference type="PANTHER" id="PTHR23524:SF1">
    <property type="entry name" value="MRH DOMAIN-CONTAINING PROTEIN-RELATED"/>
    <property type="match status" value="1"/>
</dbReference>
<accession>A0A1X9N740</accession>
<dbReference type="InterPro" id="IPR020846">
    <property type="entry name" value="MFS_dom"/>
</dbReference>
<dbReference type="Pfam" id="PF07690">
    <property type="entry name" value="MFS_1"/>
    <property type="match status" value="1"/>
</dbReference>
<feature type="transmembrane region" description="Helical" evidence="4">
    <location>
        <begin position="284"/>
        <end position="304"/>
    </location>
</feature>
<organism evidence="6 7">
    <name type="scientific">Oceanicoccus sagamiensis</name>
    <dbReference type="NCBI Taxonomy" id="716816"/>
    <lineage>
        <taxon>Bacteria</taxon>
        <taxon>Pseudomonadati</taxon>
        <taxon>Pseudomonadota</taxon>
        <taxon>Gammaproteobacteria</taxon>
        <taxon>Cellvibrionales</taxon>
        <taxon>Spongiibacteraceae</taxon>
        <taxon>Oceanicoccus</taxon>
    </lineage>
</organism>
<protein>
    <submittedName>
        <fullName evidence="6">MFS transporter</fullName>
    </submittedName>
</protein>
<dbReference type="RefSeq" id="WP_085758034.1">
    <property type="nucleotide sequence ID" value="NZ_CP019343.1"/>
</dbReference>
<gene>
    <name evidence="6" type="ORF">BST96_07135</name>
</gene>
<keyword evidence="3 4" id="KW-0472">Membrane</keyword>
<dbReference type="STRING" id="716816.BST96_07135"/>
<dbReference type="PANTHER" id="PTHR23524">
    <property type="entry name" value="TRANSPORTER, PUTATIVE (AFU_ORTHOLOGUE AFUA_8G04850)-RELATED"/>
    <property type="match status" value="1"/>
</dbReference>
<dbReference type="GO" id="GO:0022857">
    <property type="term" value="F:transmembrane transporter activity"/>
    <property type="evidence" value="ECO:0007669"/>
    <property type="project" value="InterPro"/>
</dbReference>
<dbReference type="PROSITE" id="PS50850">
    <property type="entry name" value="MFS"/>
    <property type="match status" value="1"/>
</dbReference>
<dbReference type="AlphaFoldDB" id="A0A1X9N740"/>
<evidence type="ECO:0000259" key="5">
    <source>
        <dbReference type="PROSITE" id="PS50850"/>
    </source>
</evidence>
<evidence type="ECO:0000256" key="4">
    <source>
        <dbReference type="SAM" id="Phobius"/>
    </source>
</evidence>
<dbReference type="KEGG" id="osg:BST96_07135"/>
<name>A0A1X9N740_9GAMM</name>
<keyword evidence="1 4" id="KW-0812">Transmembrane</keyword>
<feature type="transmembrane region" description="Helical" evidence="4">
    <location>
        <begin position="187"/>
        <end position="207"/>
    </location>
</feature>
<evidence type="ECO:0000313" key="6">
    <source>
        <dbReference type="EMBL" id="ARN73908.1"/>
    </source>
</evidence>
<feature type="transmembrane region" description="Helical" evidence="4">
    <location>
        <begin position="402"/>
        <end position="420"/>
    </location>
</feature>
<dbReference type="EMBL" id="CP019343">
    <property type="protein sequence ID" value="ARN73908.1"/>
    <property type="molecule type" value="Genomic_DNA"/>
</dbReference>
<feature type="transmembrane region" description="Helical" evidence="4">
    <location>
        <begin position="62"/>
        <end position="83"/>
    </location>
</feature>
<evidence type="ECO:0000256" key="2">
    <source>
        <dbReference type="ARBA" id="ARBA00022989"/>
    </source>
</evidence>
<feature type="transmembrane region" description="Helical" evidence="4">
    <location>
        <begin position="149"/>
        <end position="167"/>
    </location>
</feature>
<feature type="domain" description="Major facilitator superfamily (MFS) profile" evidence="5">
    <location>
        <begin position="22"/>
        <end position="427"/>
    </location>
</feature>
<feature type="transmembrane region" description="Helical" evidence="4">
    <location>
        <begin position="338"/>
        <end position="361"/>
    </location>
</feature>
<dbReference type="Gene3D" id="1.20.1250.20">
    <property type="entry name" value="MFS general substrate transporter like domains"/>
    <property type="match status" value="1"/>
</dbReference>
<keyword evidence="7" id="KW-1185">Reference proteome</keyword>
<feature type="transmembrane region" description="Helical" evidence="4">
    <location>
        <begin position="90"/>
        <end position="109"/>
    </location>
</feature>
<evidence type="ECO:0000256" key="3">
    <source>
        <dbReference type="ARBA" id="ARBA00023136"/>
    </source>
</evidence>
<feature type="transmembrane region" description="Helical" evidence="4">
    <location>
        <begin position="373"/>
        <end position="396"/>
    </location>
</feature>
<feature type="transmembrane region" description="Helical" evidence="4">
    <location>
        <begin position="240"/>
        <end position="264"/>
    </location>
</feature>
<feature type="transmembrane region" description="Helical" evidence="4">
    <location>
        <begin position="311"/>
        <end position="332"/>
    </location>
</feature>
<keyword evidence="2 4" id="KW-1133">Transmembrane helix</keyword>
<feature type="transmembrane region" description="Helical" evidence="4">
    <location>
        <begin position="115"/>
        <end position="137"/>
    </location>
</feature>
<dbReference type="Proteomes" id="UP000193450">
    <property type="component" value="Chromosome"/>
</dbReference>
<sequence>MSTPQNTFLGVALSDGVRRHNLAAYMYIALVSSGYAGLLAMLEPGLLQVLEVPFEEQGLITGNLRVMQEIVYIALMGVFGVWADRIGRRPIYVAGLLCITFGYAIYPFATSLEQLVVYRLIIAVGGAAMMGMMITIISDYTRNETRGKANGIQGMMATFGAFIPPLLGFVPKLLVDRGYDELEALQGAYIAAGAIGLSGAVVAYFGLAKTVGKQTQAAKEKMTVMLKEGLKAARDPATGLSYGAAFISRGDLAVTGAFMGLWFVQYGVGELGMSFSDAMSTLSAPRVFTTVFGALVGALLMGYISDKISKVAAVSLASGLAAVVYLAIFFVDDPTADWVWGLMFMMGIAEISAFVSSQALVGQQAPEKRRGAVIGFFGTAGAIGILVGSGGGGWLFKHYGPASPFILFGVLNLAVFIWSLKVGKLYKGSNQN</sequence>
<feature type="transmembrane region" description="Helical" evidence="4">
    <location>
        <begin position="22"/>
        <end position="42"/>
    </location>
</feature>
<dbReference type="InterPro" id="IPR036259">
    <property type="entry name" value="MFS_trans_sf"/>
</dbReference>
<reference evidence="6 7" key="1">
    <citation type="submission" date="2016-11" db="EMBL/GenBank/DDBJ databases">
        <title>Trade-off between light-utilization and light-protection in marine flavobacteria.</title>
        <authorList>
            <person name="Kumagai Y."/>
        </authorList>
    </citation>
    <scope>NUCLEOTIDE SEQUENCE [LARGE SCALE GENOMIC DNA]</scope>
    <source>
        <strain evidence="6 7">NBRC 107125</strain>
    </source>
</reference>
<proteinExistence type="predicted"/>